<sequence length="277" mass="30636">MNFRCVTELDLKISEIKLTAKLAKTILDGPEIGNVLGEMAEAPCRRSTANTMTKAALVLLTGYFEGFLKKLIEEFVGELNDLELPLNLAGDELLLSVLQHSIGVDRAKTMPKAMELKSCIAGDGHYPLMLETAGKTGGNPSVDNVESLFLRLGIPEIIDKLSVRDFSLDNTYVTVSHSQQLQRHIEAALGGDLASSQKIFEIIDNKWTPKKQRRDVGYVGVIQELLKKRNKIAHGENWGEQVTPAELSGFCDQIIKLCSGIAEFLYDELNSYKQKIA</sequence>
<gene>
    <name evidence="2" type="ORF">HU751_13095</name>
</gene>
<dbReference type="Pfam" id="PF18735">
    <property type="entry name" value="HEPN_RiboL-PSP"/>
    <property type="match status" value="1"/>
</dbReference>
<feature type="domain" description="RiboL-PSP-HEPN" evidence="1">
    <location>
        <begin position="50"/>
        <end position="265"/>
    </location>
</feature>
<evidence type="ECO:0000259" key="1">
    <source>
        <dbReference type="Pfam" id="PF18735"/>
    </source>
</evidence>
<protein>
    <recommendedName>
        <fullName evidence="1">RiboL-PSP-HEPN domain-containing protein</fullName>
    </recommendedName>
</protein>
<comment type="caution">
    <text evidence="2">The sequence shown here is derived from an EMBL/GenBank/DDBJ whole genome shotgun (WGS) entry which is preliminary data.</text>
</comment>
<reference evidence="2" key="1">
    <citation type="journal article" date="2020" name="Microorganisms">
        <title>Reliable Identification of Environmental Pseudomonas Isolates Using the rpoD Gene.</title>
        <authorList>
            <consortium name="The Broad Institute Genome Sequencing Platform"/>
            <person name="Girard L."/>
            <person name="Lood C."/>
            <person name="Rokni-Zadeh H."/>
            <person name="van Noort V."/>
            <person name="Lavigne R."/>
            <person name="De Mot R."/>
        </authorList>
    </citation>
    <scope>NUCLEOTIDE SEQUENCE</scope>
    <source>
        <strain evidence="2">BW13M1</strain>
    </source>
</reference>
<reference evidence="2" key="2">
    <citation type="submission" date="2020-07" db="EMBL/GenBank/DDBJ databases">
        <authorList>
            <person name="Lood C."/>
            <person name="Girard L."/>
        </authorList>
    </citation>
    <scope>NUCLEOTIDE SEQUENCE</scope>
    <source>
        <strain evidence="2">BW13M1</strain>
    </source>
</reference>
<accession>A0A923G9S0</accession>
<organism evidence="2">
    <name type="scientific">Pseudomonas peradeniyensis</name>
    <dbReference type="NCBI Taxonomy" id="2745488"/>
    <lineage>
        <taxon>Bacteria</taxon>
        <taxon>Pseudomonadati</taxon>
        <taxon>Pseudomonadota</taxon>
        <taxon>Gammaproteobacteria</taxon>
        <taxon>Pseudomonadales</taxon>
        <taxon>Pseudomonadaceae</taxon>
        <taxon>Pseudomonas</taxon>
    </lineage>
</organism>
<name>A0A923G9S0_9PSED</name>
<proteinExistence type="predicted"/>
<evidence type="ECO:0000313" key="2">
    <source>
        <dbReference type="EMBL" id="MBC3446716.1"/>
    </source>
</evidence>
<dbReference type="RefSeq" id="WP_186733517.1">
    <property type="nucleotide sequence ID" value="NZ_JABWRJ020000003.1"/>
</dbReference>
<dbReference type="InterPro" id="IPR041519">
    <property type="entry name" value="HEPN_RiboL-PSP"/>
</dbReference>
<dbReference type="EMBL" id="JABWRJ010000015">
    <property type="protein sequence ID" value="MBC3446716.1"/>
    <property type="molecule type" value="Genomic_DNA"/>
</dbReference>
<dbReference type="AlphaFoldDB" id="A0A923G9S0"/>